<dbReference type="Proteomes" id="UP000751190">
    <property type="component" value="Unassembled WGS sequence"/>
</dbReference>
<keyword evidence="10" id="KW-0732">Signal</keyword>
<dbReference type="GO" id="GO:0102043">
    <property type="term" value="F:isopentenyl phosphate kinase activity"/>
    <property type="evidence" value="ECO:0007669"/>
    <property type="project" value="UniProtKB-EC"/>
</dbReference>
<evidence type="ECO:0000256" key="2">
    <source>
        <dbReference type="ARBA" id="ARBA00012908"/>
    </source>
</evidence>
<organism evidence="12 13">
    <name type="scientific">Diacronema lutheri</name>
    <name type="common">Unicellular marine alga</name>
    <name type="synonym">Monochrysis lutheri</name>
    <dbReference type="NCBI Taxonomy" id="2081491"/>
    <lineage>
        <taxon>Eukaryota</taxon>
        <taxon>Haptista</taxon>
        <taxon>Haptophyta</taxon>
        <taxon>Pavlovophyceae</taxon>
        <taxon>Pavlovales</taxon>
        <taxon>Pavlovaceae</taxon>
        <taxon>Diacronema</taxon>
    </lineage>
</organism>
<evidence type="ECO:0000256" key="10">
    <source>
        <dbReference type="SAM" id="SignalP"/>
    </source>
</evidence>
<accession>A0A8J5XGX6</accession>
<name>A0A8J5XGX6_DIALT</name>
<keyword evidence="6" id="KW-0418">Kinase</keyword>
<feature type="chain" id="PRO_5035243974" description="Isopentenyl phosphate kinase" evidence="10">
    <location>
        <begin position="18"/>
        <end position="336"/>
    </location>
</feature>
<evidence type="ECO:0000256" key="3">
    <source>
        <dbReference type="ARBA" id="ARBA00017267"/>
    </source>
</evidence>
<dbReference type="InterPro" id="IPR001048">
    <property type="entry name" value="Asp/Glu/Uridylate_kinase"/>
</dbReference>
<comment type="similarity">
    <text evidence="1">Belongs to the isopentenyl phosphate kinase family.</text>
</comment>
<dbReference type="OMA" id="HHNASEH"/>
<evidence type="ECO:0000256" key="6">
    <source>
        <dbReference type="ARBA" id="ARBA00022777"/>
    </source>
</evidence>
<dbReference type="PANTHER" id="PTHR43654:SF1">
    <property type="entry name" value="ISOPENTENYL PHOSPHATE KINASE"/>
    <property type="match status" value="1"/>
</dbReference>
<keyword evidence="4" id="KW-0808">Transferase</keyword>
<dbReference type="EMBL" id="JAGTXO010000043">
    <property type="protein sequence ID" value="KAG8459175.1"/>
    <property type="molecule type" value="Genomic_DNA"/>
</dbReference>
<evidence type="ECO:0000256" key="7">
    <source>
        <dbReference type="ARBA" id="ARBA00022840"/>
    </source>
</evidence>
<dbReference type="GO" id="GO:0005524">
    <property type="term" value="F:ATP binding"/>
    <property type="evidence" value="ECO:0007669"/>
    <property type="project" value="UniProtKB-KW"/>
</dbReference>
<comment type="catalytic activity">
    <reaction evidence="9">
        <text>isopentenyl phosphate + ATP = isopentenyl diphosphate + ADP</text>
        <dbReference type="Rhea" id="RHEA:33963"/>
        <dbReference type="ChEBI" id="CHEBI:30616"/>
        <dbReference type="ChEBI" id="CHEBI:65078"/>
        <dbReference type="ChEBI" id="CHEBI:128769"/>
        <dbReference type="ChEBI" id="CHEBI:456216"/>
        <dbReference type="EC" id="2.7.4.26"/>
    </reaction>
</comment>
<evidence type="ECO:0000256" key="8">
    <source>
        <dbReference type="ARBA" id="ARBA00023229"/>
    </source>
</evidence>
<dbReference type="CDD" id="cd04241">
    <property type="entry name" value="AAK_FomA-like"/>
    <property type="match status" value="1"/>
</dbReference>
<feature type="domain" description="Aspartate/glutamate/uridylate kinase" evidence="11">
    <location>
        <begin position="25"/>
        <end position="262"/>
    </location>
</feature>
<evidence type="ECO:0000256" key="9">
    <source>
        <dbReference type="ARBA" id="ARBA00049063"/>
    </source>
</evidence>
<evidence type="ECO:0000313" key="13">
    <source>
        <dbReference type="Proteomes" id="UP000751190"/>
    </source>
</evidence>
<sequence>MAIRVAVLLAFGSTSDSAPLPRLDCIVKLGGSALTLKAQFETLNEAVLARTAAHIADLARAPHAPPALLIVHGAGSFGHQHAREYGVGHGSAAHPHAALGAARTRSAVTRLNTIVVRALVDAGVPAVGISPFPSWRTRGGELSADALDCVQRALAAGLVPVLHGDVVLDERQGWAILSGDELMVQAGRLRPQRAVFLMDVPGVFDRPPSEPDAMLLERIDVAADGRAHLPRTSAASHDVTGGVEAKLGAALRLARAGVPTYLVRAGSLAEVQVLSGGVPAEGTLVQCASATGPPSGAPGGREAASAAATAAPAVAVGALIGNDGETSHDGCSGCVR</sequence>
<gene>
    <name evidence="12" type="ORF">KFE25_005686</name>
</gene>
<evidence type="ECO:0000256" key="4">
    <source>
        <dbReference type="ARBA" id="ARBA00022679"/>
    </source>
</evidence>
<dbReference type="AlphaFoldDB" id="A0A8J5XGX6"/>
<dbReference type="Pfam" id="PF00696">
    <property type="entry name" value="AA_kinase"/>
    <property type="match status" value="1"/>
</dbReference>
<keyword evidence="8" id="KW-0414">Isoprene biosynthesis</keyword>
<dbReference type="Gene3D" id="3.40.1160.10">
    <property type="entry name" value="Acetylglutamate kinase-like"/>
    <property type="match status" value="1"/>
</dbReference>
<dbReference type="InterPro" id="IPR036393">
    <property type="entry name" value="AceGlu_kinase-like_sf"/>
</dbReference>
<dbReference type="OrthoDB" id="1934954at2759"/>
<evidence type="ECO:0000256" key="5">
    <source>
        <dbReference type="ARBA" id="ARBA00022741"/>
    </source>
</evidence>
<dbReference type="PANTHER" id="PTHR43654">
    <property type="entry name" value="GLUTAMATE 5-KINASE"/>
    <property type="match status" value="1"/>
</dbReference>
<dbReference type="SUPFAM" id="SSF53633">
    <property type="entry name" value="Carbamate kinase-like"/>
    <property type="match status" value="1"/>
</dbReference>
<proteinExistence type="inferred from homology"/>
<dbReference type="InterPro" id="IPR024192">
    <property type="entry name" value="Fosfomycin_R_FomA-type"/>
</dbReference>
<feature type="signal peptide" evidence="10">
    <location>
        <begin position="1"/>
        <end position="17"/>
    </location>
</feature>
<keyword evidence="7" id="KW-0067">ATP-binding</keyword>
<evidence type="ECO:0000259" key="11">
    <source>
        <dbReference type="Pfam" id="PF00696"/>
    </source>
</evidence>
<dbReference type="NCBIfam" id="NF040647">
    <property type="entry name" value="IPPK_Arch"/>
    <property type="match status" value="1"/>
</dbReference>
<dbReference type="GO" id="GO:0016301">
    <property type="term" value="F:kinase activity"/>
    <property type="evidence" value="ECO:0007669"/>
    <property type="project" value="UniProtKB-KW"/>
</dbReference>
<protein>
    <recommendedName>
        <fullName evidence="3">Isopentenyl phosphate kinase</fullName>
        <ecNumber evidence="2">2.7.4.26</ecNumber>
    </recommendedName>
</protein>
<reference evidence="12" key="1">
    <citation type="submission" date="2021-05" db="EMBL/GenBank/DDBJ databases">
        <title>The genome of the haptophyte Pavlova lutheri (Diacronema luteri, Pavlovales) - a model for lipid biosynthesis in eukaryotic algae.</title>
        <authorList>
            <person name="Hulatt C.J."/>
            <person name="Posewitz M.C."/>
        </authorList>
    </citation>
    <scope>NUCLEOTIDE SEQUENCE</scope>
    <source>
        <strain evidence="12">NIVA-4/92</strain>
    </source>
</reference>
<keyword evidence="5" id="KW-0547">Nucleotide-binding</keyword>
<evidence type="ECO:0000313" key="12">
    <source>
        <dbReference type="EMBL" id="KAG8459175.1"/>
    </source>
</evidence>
<keyword evidence="13" id="KW-1185">Reference proteome</keyword>
<dbReference type="GO" id="GO:0016114">
    <property type="term" value="P:terpenoid biosynthetic process"/>
    <property type="evidence" value="ECO:0007669"/>
    <property type="project" value="TreeGrafter"/>
</dbReference>
<dbReference type="GO" id="GO:0005829">
    <property type="term" value="C:cytosol"/>
    <property type="evidence" value="ECO:0007669"/>
    <property type="project" value="TreeGrafter"/>
</dbReference>
<dbReference type="EC" id="2.7.4.26" evidence="2"/>
<comment type="caution">
    <text evidence="12">The sequence shown here is derived from an EMBL/GenBank/DDBJ whole genome shotgun (WGS) entry which is preliminary data.</text>
</comment>
<evidence type="ECO:0000256" key="1">
    <source>
        <dbReference type="ARBA" id="ARBA00010540"/>
    </source>
</evidence>